<feature type="transmembrane region" description="Helical" evidence="2">
    <location>
        <begin position="74"/>
        <end position="95"/>
    </location>
</feature>
<gene>
    <name evidence="3" type="ORF">SAMN04487860_10374</name>
</gene>
<dbReference type="PANTHER" id="PTHR33383">
    <property type="entry name" value="MEMBRANE PROTEIN INSERTION EFFICIENCY FACTOR-RELATED"/>
    <property type="match status" value="1"/>
</dbReference>
<dbReference type="NCBIfam" id="TIGR00278">
    <property type="entry name" value="membrane protein insertion efficiency factor YidD"/>
    <property type="match status" value="1"/>
</dbReference>
<sequence length="157" mass="18498">MRSFQFNEDQLCDIGKLAQSLLQDENDPRSSSYKRILIRPKINWLLFVTWLICPIILCVLVFTAYKLWQYSPEYNLPIMIIIVLTYLVCTAKRMIIFSIRVYQRYAPDSIRLKCRFEPSCSEYMIQSIQKYGLIKGLVRGMKRLSRCNIDGGGYDYP</sequence>
<evidence type="ECO:0000256" key="1">
    <source>
        <dbReference type="ARBA" id="ARBA00023136"/>
    </source>
</evidence>
<dbReference type="SMART" id="SM01234">
    <property type="entry name" value="Haemolytic"/>
    <property type="match status" value="1"/>
</dbReference>
<proteinExistence type="predicted"/>
<dbReference type="EMBL" id="FRCT01000003">
    <property type="protein sequence ID" value="SHM31561.1"/>
    <property type="molecule type" value="Genomic_DNA"/>
</dbReference>
<keyword evidence="2" id="KW-1133">Transmembrane helix</keyword>
<evidence type="ECO:0000313" key="4">
    <source>
        <dbReference type="Proteomes" id="UP000184394"/>
    </source>
</evidence>
<dbReference type="Proteomes" id="UP000184394">
    <property type="component" value="Unassembled WGS sequence"/>
</dbReference>
<name>A0A1M7HSN2_RUMFL</name>
<organism evidence="3 4">
    <name type="scientific">Ruminococcus flavefaciens</name>
    <dbReference type="NCBI Taxonomy" id="1265"/>
    <lineage>
        <taxon>Bacteria</taxon>
        <taxon>Bacillati</taxon>
        <taxon>Bacillota</taxon>
        <taxon>Clostridia</taxon>
        <taxon>Eubacteriales</taxon>
        <taxon>Oscillospiraceae</taxon>
        <taxon>Ruminococcus</taxon>
    </lineage>
</organism>
<accession>A0A1M7HSN2</accession>
<dbReference type="Pfam" id="PF01809">
    <property type="entry name" value="YidD"/>
    <property type="match status" value="1"/>
</dbReference>
<keyword evidence="1 2" id="KW-0472">Membrane</keyword>
<reference evidence="3 4" key="1">
    <citation type="submission" date="2016-11" db="EMBL/GenBank/DDBJ databases">
        <authorList>
            <person name="Jaros S."/>
            <person name="Januszkiewicz K."/>
            <person name="Wedrychowicz H."/>
        </authorList>
    </citation>
    <scope>NUCLEOTIDE SEQUENCE [LARGE SCALE GENOMIC DNA]</scope>
    <source>
        <strain evidence="3 4">Y1</strain>
    </source>
</reference>
<keyword evidence="2" id="KW-0812">Transmembrane</keyword>
<dbReference type="PANTHER" id="PTHR33383:SF1">
    <property type="entry name" value="MEMBRANE PROTEIN INSERTION EFFICIENCY FACTOR-RELATED"/>
    <property type="match status" value="1"/>
</dbReference>
<dbReference type="InterPro" id="IPR002696">
    <property type="entry name" value="Membr_insert_effic_factor_YidD"/>
</dbReference>
<feature type="transmembrane region" description="Helical" evidence="2">
    <location>
        <begin position="44"/>
        <end position="68"/>
    </location>
</feature>
<protein>
    <submittedName>
        <fullName evidence="3">Putative membrane protein insertion efficiency factor</fullName>
    </submittedName>
</protein>
<evidence type="ECO:0000313" key="3">
    <source>
        <dbReference type="EMBL" id="SHM31561.1"/>
    </source>
</evidence>
<dbReference type="AlphaFoldDB" id="A0A1M7HSN2"/>
<evidence type="ECO:0000256" key="2">
    <source>
        <dbReference type="SAM" id="Phobius"/>
    </source>
</evidence>